<protein>
    <recommendedName>
        <fullName evidence="1">citrate lyase holo-[acyl-carrier protein] synthase</fullName>
        <ecNumber evidence="1">2.7.7.61</ecNumber>
    </recommendedName>
</protein>
<keyword evidence="2" id="KW-0808">Transferase</keyword>
<gene>
    <name evidence="5" type="ORF">SAMN05421804_102199</name>
</gene>
<keyword evidence="3" id="KW-0548">Nucleotidyltransferase</keyword>
<dbReference type="Pfam" id="PF03802">
    <property type="entry name" value="CitX"/>
    <property type="match status" value="1"/>
</dbReference>
<accession>A0A1G8K4J7</accession>
<sequence>MELLEAREKRDAFEQDLLEKNGQVLLTLRGNYPGENKDAPSVSYVVETLRKEVLKTFRVEEEFAEQSKEGLLYFFLLQEEGGEAKRKAVLLEETHPLGRLADLDVRDRGRIYSRRDLGCPERSCYLCKEKAVYCVRSMKHTMEEVILYFEKQVKEYQLLECENTPQRQ</sequence>
<dbReference type="Proteomes" id="UP000183255">
    <property type="component" value="Unassembled WGS sequence"/>
</dbReference>
<organism evidence="5 6">
    <name type="scientific">Proteiniclasticum ruminis</name>
    <dbReference type="NCBI Taxonomy" id="398199"/>
    <lineage>
        <taxon>Bacteria</taxon>
        <taxon>Bacillati</taxon>
        <taxon>Bacillota</taxon>
        <taxon>Clostridia</taxon>
        <taxon>Eubacteriales</taxon>
        <taxon>Clostridiaceae</taxon>
        <taxon>Proteiniclasticum</taxon>
    </lineage>
</organism>
<dbReference type="RefSeq" id="WP_031577749.1">
    <property type="nucleotide sequence ID" value="NZ_FNDZ01000002.1"/>
</dbReference>
<dbReference type="GO" id="GO:0050519">
    <property type="term" value="F:holo-citrate lyase synthase activity"/>
    <property type="evidence" value="ECO:0007669"/>
    <property type="project" value="UniProtKB-EC"/>
</dbReference>
<evidence type="ECO:0000256" key="1">
    <source>
        <dbReference type="ARBA" id="ARBA00012524"/>
    </source>
</evidence>
<dbReference type="EC" id="2.7.7.61" evidence="1"/>
<dbReference type="AlphaFoldDB" id="A0A1G8K4J7"/>
<dbReference type="GO" id="GO:0051191">
    <property type="term" value="P:prosthetic group biosynthetic process"/>
    <property type="evidence" value="ECO:0007669"/>
    <property type="project" value="InterPro"/>
</dbReference>
<dbReference type="InterPro" id="IPR005551">
    <property type="entry name" value="CitX"/>
</dbReference>
<comment type="catalytic activity">
    <reaction evidence="4">
        <text>apo-[citrate lyase ACP] + 2'-(5''-triphospho-alpha-D-ribosyl)-3'-dephospho-CoA = holo-[citrate lyase ACP] + diphosphate</text>
        <dbReference type="Rhea" id="RHEA:16333"/>
        <dbReference type="Rhea" id="RHEA-COMP:10157"/>
        <dbReference type="Rhea" id="RHEA-COMP:10158"/>
        <dbReference type="ChEBI" id="CHEBI:29999"/>
        <dbReference type="ChEBI" id="CHEBI:33019"/>
        <dbReference type="ChEBI" id="CHEBI:61378"/>
        <dbReference type="ChEBI" id="CHEBI:82683"/>
        <dbReference type="EC" id="2.7.7.61"/>
    </reaction>
</comment>
<name>A0A1G8K4J7_9CLOT</name>
<proteinExistence type="predicted"/>
<evidence type="ECO:0000256" key="2">
    <source>
        <dbReference type="ARBA" id="ARBA00022679"/>
    </source>
</evidence>
<evidence type="ECO:0000313" key="5">
    <source>
        <dbReference type="EMBL" id="SDI38297.1"/>
    </source>
</evidence>
<dbReference type="NCBIfam" id="TIGR03124">
    <property type="entry name" value="citrate_citX"/>
    <property type="match status" value="1"/>
</dbReference>
<dbReference type="EMBL" id="FNDZ01000002">
    <property type="protein sequence ID" value="SDI38297.1"/>
    <property type="molecule type" value="Genomic_DNA"/>
</dbReference>
<evidence type="ECO:0000256" key="4">
    <source>
        <dbReference type="ARBA" id="ARBA00048574"/>
    </source>
</evidence>
<reference evidence="5 6" key="1">
    <citation type="submission" date="2016-10" db="EMBL/GenBank/DDBJ databases">
        <authorList>
            <person name="de Groot N.N."/>
        </authorList>
    </citation>
    <scope>NUCLEOTIDE SEQUENCE [LARGE SCALE GENOMIC DNA]</scope>
    <source>
        <strain evidence="5 6">CGMCC 1.5058</strain>
    </source>
</reference>
<evidence type="ECO:0000313" key="6">
    <source>
        <dbReference type="Proteomes" id="UP000183255"/>
    </source>
</evidence>
<evidence type="ECO:0000256" key="3">
    <source>
        <dbReference type="ARBA" id="ARBA00022695"/>
    </source>
</evidence>